<evidence type="ECO:0000256" key="1">
    <source>
        <dbReference type="SAM" id="MobiDB-lite"/>
    </source>
</evidence>
<dbReference type="Proteomes" id="UP000319908">
    <property type="component" value="Unassembled WGS sequence"/>
</dbReference>
<evidence type="ECO:0008006" key="4">
    <source>
        <dbReference type="Google" id="ProtNLM"/>
    </source>
</evidence>
<proteinExistence type="predicted"/>
<sequence length="608" mass="66068">MTTPRPTITAEMLAAIIDAAPSRVRKRLDREPNAASTWQWNRDGLCWVISAGEETVRLTGNSNHEITQPKDITCSCLLTPKCFHVLACVTLLPLASGNDSSPSNDEDQTAGETALPDEQIEITAAMRQTAIESMHAIDGVMVSGARASGVIIQSSLLRAAHQARAEGLIHLSAALIRIAEGIQRLRRSDDHTDCELLRSDTVTAIDAANELLGEQTILSAKLGFLRRQFSPTGVKRLAGILAEPILTLSGFAGVVTHLTGDDGQIYQVVETRPGDVALIGQAYRGGIELGGTTASAQILSRSHMDVQNMSCSPDGRLGKGSKTRWVIEPSRGSAAPRNPPLSARWTAPLRDQVAAVFDLAHEPDWKRRGGWDLVCIQGKILGAHGLGVAFELDESDIRLTLGISIDHAALPFRENLQMLARCPGLKVEMLGRVRLERAGWIDGLSLRTFSDDLVLPDSWAGRCHLGLDRLQRQYFRHATRFASEVDDAHQQAPSATIAGAASQVNLFPGLDRRCTSLVIGGRGSIGPIASTTHRRDHARLISRGQIAAADILDAVAMACSEAPAVRRREGEIQYTDQFRRPLVLAAAEQYLRAARGFYEREKWMRVVG</sequence>
<dbReference type="EMBL" id="SJPU01000002">
    <property type="protein sequence ID" value="TWU16049.1"/>
    <property type="molecule type" value="Genomic_DNA"/>
</dbReference>
<organism evidence="2 3">
    <name type="scientific">Allorhodopirellula heiligendammensis</name>
    <dbReference type="NCBI Taxonomy" id="2714739"/>
    <lineage>
        <taxon>Bacteria</taxon>
        <taxon>Pseudomonadati</taxon>
        <taxon>Planctomycetota</taxon>
        <taxon>Planctomycetia</taxon>
        <taxon>Pirellulales</taxon>
        <taxon>Pirellulaceae</taxon>
        <taxon>Allorhodopirellula</taxon>
    </lineage>
</organism>
<name>A0A5C6BZK7_9BACT</name>
<evidence type="ECO:0000313" key="3">
    <source>
        <dbReference type="Proteomes" id="UP000319908"/>
    </source>
</evidence>
<dbReference type="AlphaFoldDB" id="A0A5C6BZK7"/>
<gene>
    <name evidence="2" type="ORF">Poly21_32540</name>
</gene>
<comment type="caution">
    <text evidence="2">The sequence shown here is derived from an EMBL/GenBank/DDBJ whole genome shotgun (WGS) entry which is preliminary data.</text>
</comment>
<dbReference type="RefSeq" id="WP_302119022.1">
    <property type="nucleotide sequence ID" value="NZ_SJPU01000002.1"/>
</dbReference>
<accession>A0A5C6BZK7</accession>
<protein>
    <recommendedName>
        <fullName evidence="4">SWIM-type domain-containing protein</fullName>
    </recommendedName>
</protein>
<evidence type="ECO:0000313" key="2">
    <source>
        <dbReference type="EMBL" id="TWU16049.1"/>
    </source>
</evidence>
<reference evidence="2 3" key="1">
    <citation type="journal article" date="2020" name="Antonie Van Leeuwenhoek">
        <title>Rhodopirellula heiligendammensis sp. nov., Rhodopirellula pilleata sp. nov., and Rhodopirellula solitaria sp. nov. isolated from natural or artificial marine surfaces in Northern Germany and California, USA, and emended description of the genus Rhodopirellula.</title>
        <authorList>
            <person name="Kallscheuer N."/>
            <person name="Wiegand S."/>
            <person name="Jogler M."/>
            <person name="Boedeker C."/>
            <person name="Peeters S.H."/>
            <person name="Rast P."/>
            <person name="Heuer A."/>
            <person name="Jetten M.S.M."/>
            <person name="Rohde M."/>
            <person name="Jogler C."/>
        </authorList>
    </citation>
    <scope>NUCLEOTIDE SEQUENCE [LARGE SCALE GENOMIC DNA]</scope>
    <source>
        <strain evidence="2 3">Poly21</strain>
    </source>
</reference>
<feature type="region of interest" description="Disordered" evidence="1">
    <location>
        <begin position="97"/>
        <end position="116"/>
    </location>
</feature>
<keyword evidence="3" id="KW-1185">Reference proteome</keyword>